<gene>
    <name evidence="1" type="ORF">FGADI_12492</name>
</gene>
<organism evidence="1 2">
    <name type="scientific">Fusarium gaditjirri</name>
    <dbReference type="NCBI Taxonomy" id="282569"/>
    <lineage>
        <taxon>Eukaryota</taxon>
        <taxon>Fungi</taxon>
        <taxon>Dikarya</taxon>
        <taxon>Ascomycota</taxon>
        <taxon>Pezizomycotina</taxon>
        <taxon>Sordariomycetes</taxon>
        <taxon>Hypocreomycetidae</taxon>
        <taxon>Hypocreales</taxon>
        <taxon>Nectriaceae</taxon>
        <taxon>Fusarium</taxon>
        <taxon>Fusarium nisikadoi species complex</taxon>
    </lineage>
</organism>
<sequence length="382" mass="43547">MASKQPPDPSRYDKWLLGSRRMFISHYLKYLGDDAAAKWDDCQKMAFKTVMESLKEKGLTQVGHYWLEHEADHVAWKKLFSELGLEAVEWPFKANPDAPNNISEGVSPTYQKWRLDRGLPIYDTVQRLGYKKPTVLSLDQRKMVWENCVNCPFHPEAPITGPFQIALPLWIDVYNLVIGEDDGLLNVINNEIVPPHLAVSWHNDDAGCITLVVGFSPTTCVNPVNEAVYPSIMCLWQSVIDWAIGAYEGGTVTLATFLRVRKAVPIDNDDYHRYGITFMTSDMNVSAESEPMHFIAKAQKNRNFINKCRPEVLKIVQKPLTEAKAELSRWVCKDWLDSRCLSGSNYDSRIEAAREIWVSSTTDERIIQEAVIWAWGPHDMAV</sequence>
<evidence type="ECO:0000313" key="2">
    <source>
        <dbReference type="Proteomes" id="UP000604273"/>
    </source>
</evidence>
<keyword evidence="2" id="KW-1185">Reference proteome</keyword>
<accession>A0A8H4WNN9</accession>
<protein>
    <submittedName>
        <fullName evidence="1">Uncharacterized protein</fullName>
    </submittedName>
</protein>
<dbReference type="EMBL" id="JABFAI010000410">
    <property type="protein sequence ID" value="KAF4944717.1"/>
    <property type="molecule type" value="Genomic_DNA"/>
</dbReference>
<dbReference type="OrthoDB" id="5063276at2759"/>
<dbReference type="Proteomes" id="UP000604273">
    <property type="component" value="Unassembled WGS sequence"/>
</dbReference>
<evidence type="ECO:0000313" key="1">
    <source>
        <dbReference type="EMBL" id="KAF4944717.1"/>
    </source>
</evidence>
<reference evidence="1" key="2">
    <citation type="submission" date="2020-05" db="EMBL/GenBank/DDBJ databases">
        <authorList>
            <person name="Kim H.-S."/>
            <person name="Proctor R.H."/>
            <person name="Brown D.W."/>
        </authorList>
    </citation>
    <scope>NUCLEOTIDE SEQUENCE</scope>
    <source>
        <strain evidence="1">NRRL 45417</strain>
    </source>
</reference>
<dbReference type="AlphaFoldDB" id="A0A8H4WNN9"/>
<reference evidence="1" key="1">
    <citation type="journal article" date="2020" name="BMC Genomics">
        <title>Correction to: Identification and distribution of gene clusters required for synthesis of sphingolipid metabolism inhibitors in diverse species of the filamentous fungus Fusarium.</title>
        <authorList>
            <person name="Kim H.S."/>
            <person name="Lohmar J.M."/>
            <person name="Busman M."/>
            <person name="Brown D.W."/>
            <person name="Naumann T.A."/>
            <person name="Divon H.H."/>
            <person name="Lysoe E."/>
            <person name="Uhlig S."/>
            <person name="Proctor R.H."/>
        </authorList>
    </citation>
    <scope>NUCLEOTIDE SEQUENCE</scope>
    <source>
        <strain evidence="1">NRRL 45417</strain>
    </source>
</reference>
<name>A0A8H4WNN9_9HYPO</name>
<comment type="caution">
    <text evidence="1">The sequence shown here is derived from an EMBL/GenBank/DDBJ whole genome shotgun (WGS) entry which is preliminary data.</text>
</comment>
<proteinExistence type="predicted"/>